<protein>
    <submittedName>
        <fullName evidence="1">Nucleotidyltransferase family protein</fullName>
    </submittedName>
</protein>
<dbReference type="EMBL" id="CP080764">
    <property type="protein sequence ID" value="QYY44033.1"/>
    <property type="molecule type" value="Genomic_DNA"/>
</dbReference>
<dbReference type="Pfam" id="PF06042">
    <property type="entry name" value="NTP_transf_6"/>
    <property type="match status" value="1"/>
</dbReference>
<keyword evidence="4" id="KW-1185">Reference proteome</keyword>
<evidence type="ECO:0000313" key="1">
    <source>
        <dbReference type="EMBL" id="QYY44033.1"/>
    </source>
</evidence>
<dbReference type="Proteomes" id="UP000198956">
    <property type="component" value="Unassembled WGS sequence"/>
</dbReference>
<proteinExistence type="predicted"/>
<dbReference type="InterPro" id="IPR009267">
    <property type="entry name" value="NTP_transf_6"/>
</dbReference>
<sequence>MNNIQSEQDIIELIKNDQLMMEILTLVKDLRLPDCWVCAGFIRSKVWDVLHGFKVATPLEDVDVVYFDSKNIDSSTEKKFEEKLRHMNPNINWSVKNQARMNIRNNDSPYKSSEDAISKFPETATAVGVQLDSENNVILTCPCGIEDLINLIVRPTEHFIRNADTKAEIYEERLQKKNWQEKWYKLNIIHML</sequence>
<dbReference type="PANTHER" id="PTHR39166:SF1">
    <property type="entry name" value="BLL1166 PROTEIN"/>
    <property type="match status" value="1"/>
</dbReference>
<reference evidence="2 3" key="1">
    <citation type="submission" date="2016-10" db="EMBL/GenBank/DDBJ databases">
        <authorList>
            <person name="de Groot N.N."/>
        </authorList>
    </citation>
    <scope>NUCLEOTIDE SEQUENCE [LARGE SCALE GENOMIC DNA]</scope>
    <source>
        <strain evidence="2 3">L 420-91</strain>
    </source>
</reference>
<accession>A0A1G8BM35</accession>
<dbReference type="GeneID" id="97141225"/>
<organism evidence="2 3">
    <name type="scientific">Aneurinibacillus thermoaerophilus</name>
    <dbReference type="NCBI Taxonomy" id="143495"/>
    <lineage>
        <taxon>Bacteria</taxon>
        <taxon>Bacillati</taxon>
        <taxon>Bacillota</taxon>
        <taxon>Bacilli</taxon>
        <taxon>Bacillales</taxon>
        <taxon>Paenibacillaceae</taxon>
        <taxon>Aneurinibacillus group</taxon>
        <taxon>Aneurinibacillus</taxon>
    </lineage>
</organism>
<name>A0A1G8BM35_ANETH</name>
<evidence type="ECO:0000313" key="3">
    <source>
        <dbReference type="Proteomes" id="UP000198956"/>
    </source>
</evidence>
<dbReference type="EMBL" id="FNDE01000020">
    <property type="protein sequence ID" value="SDH34282.1"/>
    <property type="molecule type" value="Genomic_DNA"/>
</dbReference>
<evidence type="ECO:0000313" key="4">
    <source>
        <dbReference type="Proteomes" id="UP000826616"/>
    </source>
</evidence>
<dbReference type="AlphaFoldDB" id="A0A1G8BM35"/>
<dbReference type="OrthoDB" id="1901124at2"/>
<gene>
    <name evidence="1" type="ORF">K3F53_07580</name>
    <name evidence="2" type="ORF">SAMN04489735_102047</name>
</gene>
<evidence type="ECO:0000313" key="2">
    <source>
        <dbReference type="EMBL" id="SDH34282.1"/>
    </source>
</evidence>
<dbReference type="Proteomes" id="UP000826616">
    <property type="component" value="Chromosome"/>
</dbReference>
<dbReference type="RefSeq" id="WP_057899130.1">
    <property type="nucleotide sequence ID" value="NZ_CP080764.1"/>
</dbReference>
<dbReference type="PANTHER" id="PTHR39166">
    <property type="entry name" value="BLL1166 PROTEIN"/>
    <property type="match status" value="1"/>
</dbReference>
<reference evidence="1 4" key="2">
    <citation type="submission" date="2021-08" db="EMBL/GenBank/DDBJ databases">
        <title>Complete genome sequence of the strain Aneurinibacillus thermoaerophilus CCM 8960.</title>
        <authorList>
            <person name="Musilova J."/>
            <person name="Kourilova X."/>
            <person name="Pernicova I."/>
            <person name="Bezdicek M."/>
            <person name="Lengerova M."/>
            <person name="Obruca S."/>
            <person name="Sedlar K."/>
        </authorList>
    </citation>
    <scope>NUCLEOTIDE SEQUENCE [LARGE SCALE GENOMIC DNA]</scope>
    <source>
        <strain evidence="1 4">CCM 8960</strain>
    </source>
</reference>